<dbReference type="EMBL" id="FOMW01000005">
    <property type="protein sequence ID" value="SFE10141.1"/>
    <property type="molecule type" value="Genomic_DNA"/>
</dbReference>
<sequence length="106" mass="11958">MGKVLPLNLNPDSSVARDPRAVLLEILAGIDENSALTTGMFSEQYLSRSKVDKYSSYLAFEIKVIAHDRYEAAIECVGHSVSRIGRPIRSRGRQWGNMQPQKKYIF</sequence>
<dbReference type="RefSeq" id="WP_177209443.1">
    <property type="nucleotide sequence ID" value="NZ_FOMW01000005.1"/>
</dbReference>
<dbReference type="Proteomes" id="UP000198977">
    <property type="component" value="Unassembled WGS sequence"/>
</dbReference>
<keyword evidence="2" id="KW-1185">Reference proteome</keyword>
<protein>
    <submittedName>
        <fullName evidence="1">Uncharacterized protein</fullName>
    </submittedName>
</protein>
<dbReference type="AlphaFoldDB" id="A0A1I1XSB7"/>
<reference evidence="1 2" key="1">
    <citation type="submission" date="2016-10" db="EMBL/GenBank/DDBJ databases">
        <authorList>
            <person name="de Groot N.N."/>
        </authorList>
    </citation>
    <scope>NUCLEOTIDE SEQUENCE [LARGE SCALE GENOMIC DNA]</scope>
    <source>
        <strain evidence="1 2">DSM 11443</strain>
    </source>
</reference>
<proteinExistence type="predicted"/>
<name>A0A1I1XSB7_9RHOB</name>
<evidence type="ECO:0000313" key="2">
    <source>
        <dbReference type="Proteomes" id="UP000198977"/>
    </source>
</evidence>
<evidence type="ECO:0000313" key="1">
    <source>
        <dbReference type="EMBL" id="SFE10141.1"/>
    </source>
</evidence>
<gene>
    <name evidence="1" type="ORF">SAMN04488523_1054</name>
</gene>
<organism evidence="1 2">
    <name type="scientific">Sulfitobacter brevis</name>
    <dbReference type="NCBI Taxonomy" id="74348"/>
    <lineage>
        <taxon>Bacteria</taxon>
        <taxon>Pseudomonadati</taxon>
        <taxon>Pseudomonadota</taxon>
        <taxon>Alphaproteobacteria</taxon>
        <taxon>Rhodobacterales</taxon>
        <taxon>Roseobacteraceae</taxon>
        <taxon>Sulfitobacter</taxon>
    </lineage>
</organism>
<dbReference type="STRING" id="74348.SAMN04488523_1054"/>
<accession>A0A1I1XSB7</accession>